<dbReference type="InterPro" id="IPR013321">
    <property type="entry name" value="Arc_rbn_hlx_hlx"/>
</dbReference>
<dbReference type="NCBIfam" id="TIGR02384">
    <property type="entry name" value="RelB_DinJ"/>
    <property type="match status" value="1"/>
</dbReference>
<dbReference type="PANTHER" id="PTHR38781:SF1">
    <property type="entry name" value="ANTITOXIN DINJ-RELATED"/>
    <property type="match status" value="1"/>
</dbReference>
<dbReference type="RefSeq" id="WP_042789025.1">
    <property type="nucleotide sequence ID" value="NZ_CP021514.1"/>
</dbReference>
<dbReference type="GO" id="GO:0006355">
    <property type="term" value="P:regulation of DNA-templated transcription"/>
    <property type="evidence" value="ECO:0007669"/>
    <property type="project" value="InterPro"/>
</dbReference>
<proteinExistence type="inferred from homology"/>
<organism evidence="3 4">
    <name type="scientific">Acetobacter pasteurianus subsp. pasteurianus</name>
    <dbReference type="NCBI Taxonomy" id="481145"/>
    <lineage>
        <taxon>Bacteria</taxon>
        <taxon>Pseudomonadati</taxon>
        <taxon>Pseudomonadota</taxon>
        <taxon>Alphaproteobacteria</taxon>
        <taxon>Acetobacterales</taxon>
        <taxon>Acetobacteraceae</taxon>
        <taxon>Acetobacter</taxon>
    </lineage>
</organism>
<sequence length="81" mass="9454">MSGTAQISLKVDQDLKKEAYDKLKKLGVKPSEFFRDMLEYVVKENRLPVSKEIISADDLELLELAKERINEKRVRVQFNDL</sequence>
<reference evidence="3 4" key="1">
    <citation type="submission" date="2017-05" db="EMBL/GenBank/DDBJ databases">
        <title>Genome sequence of Acetobacter pasteurianus subsp. pasteurianus strain SRCM101342.</title>
        <authorList>
            <person name="Cho S.H."/>
        </authorList>
    </citation>
    <scope>NUCLEOTIDE SEQUENCE [LARGE SCALE GENOMIC DNA]</scope>
    <source>
        <strain evidence="3 4">SRCM101342</strain>
        <plasmid evidence="4">pap1342-5</plasmid>
    </source>
</reference>
<comment type="similarity">
    <text evidence="1">Belongs to the RelB/DinJ antitoxin family.</text>
</comment>
<dbReference type="AlphaFoldDB" id="A0A1Y0YF37"/>
<geneLocation type="plasmid" evidence="4">
    <name>pap1342-5</name>
</geneLocation>
<evidence type="ECO:0000313" key="4">
    <source>
        <dbReference type="Proteomes" id="UP000196205"/>
    </source>
</evidence>
<dbReference type="Proteomes" id="UP000196205">
    <property type="component" value="Plasmid pAP1342-5"/>
</dbReference>
<keyword evidence="2" id="KW-1277">Toxin-antitoxin system</keyword>
<dbReference type="Pfam" id="PF04221">
    <property type="entry name" value="RelB"/>
    <property type="match status" value="1"/>
</dbReference>
<accession>A0A1Y0YF37</accession>
<dbReference type="EMBL" id="CP021514">
    <property type="protein sequence ID" value="ARW49515.1"/>
    <property type="molecule type" value="Genomic_DNA"/>
</dbReference>
<dbReference type="GO" id="GO:0006351">
    <property type="term" value="P:DNA-templated transcription"/>
    <property type="evidence" value="ECO:0007669"/>
    <property type="project" value="TreeGrafter"/>
</dbReference>
<keyword evidence="3" id="KW-0614">Plasmid</keyword>
<gene>
    <name evidence="3" type="ORF">S1001342_03225</name>
</gene>
<dbReference type="InterPro" id="IPR007337">
    <property type="entry name" value="RelB/DinJ"/>
</dbReference>
<evidence type="ECO:0000313" key="3">
    <source>
        <dbReference type="EMBL" id="ARW49515.1"/>
    </source>
</evidence>
<evidence type="ECO:0000256" key="1">
    <source>
        <dbReference type="ARBA" id="ARBA00010562"/>
    </source>
</evidence>
<name>A0A1Y0YF37_ACEPA</name>
<evidence type="ECO:0000256" key="2">
    <source>
        <dbReference type="ARBA" id="ARBA00022649"/>
    </source>
</evidence>
<dbReference type="PANTHER" id="PTHR38781">
    <property type="entry name" value="ANTITOXIN DINJ-RELATED"/>
    <property type="match status" value="1"/>
</dbReference>
<protein>
    <submittedName>
        <fullName evidence="3">Antitoxin RelB</fullName>
    </submittedName>
</protein>
<dbReference type="Gene3D" id="1.10.1220.10">
    <property type="entry name" value="Met repressor-like"/>
    <property type="match status" value="1"/>
</dbReference>